<comment type="caution">
    <text evidence="2">The sequence shown here is derived from an EMBL/GenBank/DDBJ whole genome shotgun (WGS) entry which is preliminary data.</text>
</comment>
<reference evidence="2" key="1">
    <citation type="submission" date="2022-03" db="EMBL/GenBank/DDBJ databases">
        <authorList>
            <person name="Brunel B."/>
        </authorList>
    </citation>
    <scope>NUCLEOTIDE SEQUENCE</scope>
    <source>
        <strain evidence="2">STM4922sample</strain>
    </source>
</reference>
<proteinExistence type="predicted"/>
<protein>
    <submittedName>
        <fullName evidence="2">Uncharacterized protein</fullName>
    </submittedName>
</protein>
<sequence>MDACRQAPPCPPRRPSPTQVTGHFLRLLPPPCRPFHPSRLGRLVSVAVARLAAGRHYLLGCVGEAGLSSLHEISRLVRGSPEIRVLLVGRLDRYPTLLTMKRRSSIVKI</sequence>
<evidence type="ECO:0000313" key="2">
    <source>
        <dbReference type="EMBL" id="CAH2395564.1"/>
    </source>
</evidence>
<evidence type="ECO:0000256" key="1">
    <source>
        <dbReference type="SAM" id="MobiDB-lite"/>
    </source>
</evidence>
<feature type="region of interest" description="Disordered" evidence="1">
    <location>
        <begin position="1"/>
        <end position="20"/>
    </location>
</feature>
<organism evidence="2 3">
    <name type="scientific">Mesorhizobium ventifaucium</name>
    <dbReference type="NCBI Taxonomy" id="666020"/>
    <lineage>
        <taxon>Bacteria</taxon>
        <taxon>Pseudomonadati</taxon>
        <taxon>Pseudomonadota</taxon>
        <taxon>Alphaproteobacteria</taxon>
        <taxon>Hyphomicrobiales</taxon>
        <taxon>Phyllobacteriaceae</taxon>
        <taxon>Mesorhizobium</taxon>
    </lineage>
</organism>
<dbReference type="Proteomes" id="UP001152604">
    <property type="component" value="Unassembled WGS sequence"/>
</dbReference>
<keyword evidence="3" id="KW-1185">Reference proteome</keyword>
<evidence type="ECO:0000313" key="3">
    <source>
        <dbReference type="Proteomes" id="UP001152604"/>
    </source>
</evidence>
<name>A0ABN8JBT5_9HYPH</name>
<accession>A0ABN8JBT5</accession>
<gene>
    <name evidence="2" type="ORF">MES4922_130003</name>
</gene>
<dbReference type="EMBL" id="CAKXZS010000005">
    <property type="protein sequence ID" value="CAH2395564.1"/>
    <property type="molecule type" value="Genomic_DNA"/>
</dbReference>